<keyword evidence="2" id="KW-1185">Reference proteome</keyword>
<proteinExistence type="predicted"/>
<dbReference type="STRING" id="1423810.FD19_GL000454"/>
<reference evidence="1 2" key="1">
    <citation type="journal article" date="2015" name="Genome Announc.">
        <title>Expanding the biotechnology potential of lactobacilli through comparative genomics of 213 strains and associated genera.</title>
        <authorList>
            <person name="Sun Z."/>
            <person name="Harris H.M."/>
            <person name="McCann A."/>
            <person name="Guo C."/>
            <person name="Argimon S."/>
            <person name="Zhang W."/>
            <person name="Yang X."/>
            <person name="Jeffery I.B."/>
            <person name="Cooney J.C."/>
            <person name="Kagawa T.F."/>
            <person name="Liu W."/>
            <person name="Song Y."/>
            <person name="Salvetti E."/>
            <person name="Wrobel A."/>
            <person name="Rasinkangas P."/>
            <person name="Parkhill J."/>
            <person name="Rea M.C."/>
            <person name="O'Sullivan O."/>
            <person name="Ritari J."/>
            <person name="Douillard F.P."/>
            <person name="Paul Ross R."/>
            <person name="Yang R."/>
            <person name="Briner A.E."/>
            <person name="Felis G.E."/>
            <person name="de Vos W.M."/>
            <person name="Barrangou R."/>
            <person name="Klaenhammer T.R."/>
            <person name="Caufield P.W."/>
            <person name="Cui Y."/>
            <person name="Zhang H."/>
            <person name="O'Toole P.W."/>
        </authorList>
    </citation>
    <scope>NUCLEOTIDE SEQUENCE [LARGE SCALE GENOMIC DNA]</scope>
    <source>
        <strain evidence="1 2">DSM 22698</strain>
    </source>
</reference>
<dbReference type="Proteomes" id="UP000051789">
    <property type="component" value="Unassembled WGS sequence"/>
</dbReference>
<dbReference type="EMBL" id="AYZK01000001">
    <property type="protein sequence ID" value="KRM88164.1"/>
    <property type="molecule type" value="Genomic_DNA"/>
</dbReference>
<dbReference type="InterPro" id="IPR010982">
    <property type="entry name" value="Lambda_DNA-bd_dom_sf"/>
</dbReference>
<accession>A0A0R2CDU2</accession>
<sequence length="94" mass="10783">MSISSIERHFDWSNGTLSKWKDSAPTDKLQKVATMLNTTIEYLVTGEISKTPQPEALSKNQKLIAYSIDPDISDEERESIIKLVREAMKLRKRM</sequence>
<organism evidence="1 2">
    <name type="scientific">Lacticaseibacillus thailandensis DSM 22698 = JCM 13996</name>
    <dbReference type="NCBI Taxonomy" id="1423810"/>
    <lineage>
        <taxon>Bacteria</taxon>
        <taxon>Bacillati</taxon>
        <taxon>Bacillota</taxon>
        <taxon>Bacilli</taxon>
        <taxon>Lactobacillales</taxon>
        <taxon>Lactobacillaceae</taxon>
        <taxon>Lacticaseibacillus</taxon>
    </lineage>
</organism>
<name>A0A0R2CDU2_9LACO</name>
<dbReference type="PATRIC" id="fig|1423810.4.peg.462"/>
<gene>
    <name evidence="1" type="ORF">FD19_GL000454</name>
</gene>
<dbReference type="Gene3D" id="1.10.260.40">
    <property type="entry name" value="lambda repressor-like DNA-binding domains"/>
    <property type="match status" value="1"/>
</dbReference>
<dbReference type="GO" id="GO:0003677">
    <property type="term" value="F:DNA binding"/>
    <property type="evidence" value="ECO:0007669"/>
    <property type="project" value="InterPro"/>
</dbReference>
<evidence type="ECO:0008006" key="3">
    <source>
        <dbReference type="Google" id="ProtNLM"/>
    </source>
</evidence>
<evidence type="ECO:0000313" key="1">
    <source>
        <dbReference type="EMBL" id="KRM88164.1"/>
    </source>
</evidence>
<comment type="caution">
    <text evidence="1">The sequence shown here is derived from an EMBL/GenBank/DDBJ whole genome shotgun (WGS) entry which is preliminary data.</text>
</comment>
<evidence type="ECO:0000313" key="2">
    <source>
        <dbReference type="Proteomes" id="UP000051789"/>
    </source>
</evidence>
<dbReference type="AlphaFoldDB" id="A0A0R2CDU2"/>
<protein>
    <recommendedName>
        <fullName evidence="3">HTH cro/C1-type domain-containing protein</fullName>
    </recommendedName>
</protein>